<dbReference type="PANTHER" id="PTHR43776">
    <property type="entry name" value="TRANSPORT ATP-BINDING PROTEIN"/>
    <property type="match status" value="1"/>
</dbReference>
<comment type="caution">
    <text evidence="7">The sequence shown here is derived from an EMBL/GenBank/DDBJ whole genome shotgun (WGS) entry which is preliminary data.</text>
</comment>
<dbReference type="GO" id="GO:0005886">
    <property type="term" value="C:plasma membrane"/>
    <property type="evidence" value="ECO:0007669"/>
    <property type="project" value="UniProtKB-SubCell"/>
</dbReference>
<evidence type="ECO:0000256" key="4">
    <source>
        <dbReference type="ARBA" id="ARBA00022741"/>
    </source>
</evidence>
<evidence type="ECO:0000256" key="5">
    <source>
        <dbReference type="ARBA" id="ARBA00022840"/>
    </source>
</evidence>
<reference evidence="7 8" key="1">
    <citation type="submission" date="2019-07" db="EMBL/GenBank/DDBJ databases">
        <title>Whole genome shotgun sequence of Reyranella soli NBRC 108950.</title>
        <authorList>
            <person name="Hosoyama A."/>
            <person name="Uohara A."/>
            <person name="Ohji S."/>
            <person name="Ichikawa N."/>
        </authorList>
    </citation>
    <scope>NUCLEOTIDE SEQUENCE [LARGE SCALE GENOMIC DNA]</scope>
    <source>
        <strain evidence="7 8">NBRC 108950</strain>
    </source>
</reference>
<protein>
    <submittedName>
        <fullName evidence="7">ABC transporter ATP-binding protein</fullName>
    </submittedName>
</protein>
<keyword evidence="4" id="KW-0547">Nucleotide-binding</keyword>
<dbReference type="InterPro" id="IPR013563">
    <property type="entry name" value="Oligopep_ABC_C"/>
</dbReference>
<keyword evidence="8" id="KW-1185">Reference proteome</keyword>
<gene>
    <name evidence="7" type="ORF">RSO01_63220</name>
</gene>
<dbReference type="SMART" id="SM00382">
    <property type="entry name" value="AAA"/>
    <property type="match status" value="1"/>
</dbReference>
<dbReference type="InterPro" id="IPR003439">
    <property type="entry name" value="ABC_transporter-like_ATP-bd"/>
</dbReference>
<dbReference type="Gene3D" id="3.40.50.300">
    <property type="entry name" value="P-loop containing nucleotide triphosphate hydrolases"/>
    <property type="match status" value="1"/>
</dbReference>
<dbReference type="InterPro" id="IPR003593">
    <property type="entry name" value="AAA+_ATPase"/>
</dbReference>
<dbReference type="NCBIfam" id="TIGR01727">
    <property type="entry name" value="oligo_HPY"/>
    <property type="match status" value="1"/>
</dbReference>
<name>A0A512NJN5_9HYPH</name>
<evidence type="ECO:0000256" key="3">
    <source>
        <dbReference type="ARBA" id="ARBA00022448"/>
    </source>
</evidence>
<dbReference type="GO" id="GO:0005524">
    <property type="term" value="F:ATP binding"/>
    <property type="evidence" value="ECO:0007669"/>
    <property type="project" value="UniProtKB-KW"/>
</dbReference>
<organism evidence="7 8">
    <name type="scientific">Reyranella soli</name>
    <dbReference type="NCBI Taxonomy" id="1230389"/>
    <lineage>
        <taxon>Bacteria</taxon>
        <taxon>Pseudomonadati</taxon>
        <taxon>Pseudomonadota</taxon>
        <taxon>Alphaproteobacteria</taxon>
        <taxon>Hyphomicrobiales</taxon>
        <taxon>Reyranellaceae</taxon>
        <taxon>Reyranella</taxon>
    </lineage>
</organism>
<dbReference type="RefSeq" id="WP_147154514.1">
    <property type="nucleotide sequence ID" value="NZ_BKAJ01000120.1"/>
</dbReference>
<dbReference type="Pfam" id="PF00005">
    <property type="entry name" value="ABC_tran"/>
    <property type="match status" value="1"/>
</dbReference>
<proteinExistence type="inferred from homology"/>
<dbReference type="GO" id="GO:0055085">
    <property type="term" value="P:transmembrane transport"/>
    <property type="evidence" value="ECO:0007669"/>
    <property type="project" value="UniProtKB-ARBA"/>
</dbReference>
<dbReference type="PROSITE" id="PS00211">
    <property type="entry name" value="ABC_TRANSPORTER_1"/>
    <property type="match status" value="1"/>
</dbReference>
<dbReference type="Proteomes" id="UP000321058">
    <property type="component" value="Unassembled WGS sequence"/>
</dbReference>
<dbReference type="OrthoDB" id="37801at2"/>
<evidence type="ECO:0000313" key="7">
    <source>
        <dbReference type="EMBL" id="GEP59156.1"/>
    </source>
</evidence>
<keyword evidence="5 7" id="KW-0067">ATP-binding</keyword>
<dbReference type="InterPro" id="IPR017871">
    <property type="entry name" value="ABC_transporter-like_CS"/>
</dbReference>
<keyword evidence="3" id="KW-0813">Transport</keyword>
<accession>A0A512NJN5</accession>
<sequence>MTAAEAPLVSVTAIRRHFVSGGGLLARRKVTRAVDDVSFGIAAGETLGLVGESGSGKSTLGRVIVGLLAATSGQVAIAGQAVGGARGGARRALWRRVQMVFQDPYSSLNPRLTVRDTLAEPLRNFGIARGADADRRIREALDACGLPASAMTRHPREFSGGQRQRIGIARALIVRPDFIVADEPVSALDVSIQAQIINLLQDLKAAFGLTYLFIAHDLAVVRHVSDRVAVMYRGKLVETASAEMLYARPAHPYTQLLLRSVPMPDPRAEAERRKRTAASEIAHPQATAGGCPFHARCPKARFPLCGEQAPPLAAHASGHRVACHFPG</sequence>
<comment type="similarity">
    <text evidence="2">Belongs to the ABC transporter superfamily.</text>
</comment>
<evidence type="ECO:0000256" key="2">
    <source>
        <dbReference type="ARBA" id="ARBA00005417"/>
    </source>
</evidence>
<evidence type="ECO:0000259" key="6">
    <source>
        <dbReference type="PROSITE" id="PS50893"/>
    </source>
</evidence>
<dbReference type="EMBL" id="BKAJ01000120">
    <property type="protein sequence ID" value="GEP59156.1"/>
    <property type="molecule type" value="Genomic_DNA"/>
</dbReference>
<dbReference type="GO" id="GO:0015833">
    <property type="term" value="P:peptide transport"/>
    <property type="evidence" value="ECO:0007669"/>
    <property type="project" value="InterPro"/>
</dbReference>
<dbReference type="CDD" id="cd03257">
    <property type="entry name" value="ABC_NikE_OppD_transporters"/>
    <property type="match status" value="1"/>
</dbReference>
<dbReference type="PANTHER" id="PTHR43776:SF7">
    <property type="entry name" value="D,D-DIPEPTIDE TRANSPORT ATP-BINDING PROTEIN DDPF-RELATED"/>
    <property type="match status" value="1"/>
</dbReference>
<dbReference type="GO" id="GO:0016887">
    <property type="term" value="F:ATP hydrolysis activity"/>
    <property type="evidence" value="ECO:0007669"/>
    <property type="project" value="InterPro"/>
</dbReference>
<dbReference type="InterPro" id="IPR050319">
    <property type="entry name" value="ABC_transp_ATP-bind"/>
</dbReference>
<dbReference type="SUPFAM" id="SSF52540">
    <property type="entry name" value="P-loop containing nucleoside triphosphate hydrolases"/>
    <property type="match status" value="1"/>
</dbReference>
<dbReference type="InterPro" id="IPR027417">
    <property type="entry name" value="P-loop_NTPase"/>
</dbReference>
<dbReference type="AlphaFoldDB" id="A0A512NJN5"/>
<evidence type="ECO:0000256" key="1">
    <source>
        <dbReference type="ARBA" id="ARBA00004417"/>
    </source>
</evidence>
<dbReference type="FunFam" id="3.40.50.300:FF:000016">
    <property type="entry name" value="Oligopeptide ABC transporter ATP-binding component"/>
    <property type="match status" value="1"/>
</dbReference>
<comment type="subcellular location">
    <subcellularLocation>
        <location evidence="1">Cell inner membrane</location>
        <topology evidence="1">Peripheral membrane protein</topology>
    </subcellularLocation>
</comment>
<dbReference type="Pfam" id="PF08352">
    <property type="entry name" value="oligo_HPY"/>
    <property type="match status" value="1"/>
</dbReference>
<dbReference type="PROSITE" id="PS50893">
    <property type="entry name" value="ABC_TRANSPORTER_2"/>
    <property type="match status" value="1"/>
</dbReference>
<feature type="domain" description="ABC transporter" evidence="6">
    <location>
        <begin position="9"/>
        <end position="258"/>
    </location>
</feature>
<evidence type="ECO:0000313" key="8">
    <source>
        <dbReference type="Proteomes" id="UP000321058"/>
    </source>
</evidence>